<evidence type="ECO:0000256" key="1">
    <source>
        <dbReference type="SAM" id="MobiDB-lite"/>
    </source>
</evidence>
<name>S8C575_9LAMI</name>
<dbReference type="EMBL" id="AUSU01006547">
    <property type="protein sequence ID" value="EPS61864.1"/>
    <property type="molecule type" value="Genomic_DNA"/>
</dbReference>
<accession>S8C575</accession>
<organism evidence="2 3">
    <name type="scientific">Genlisea aurea</name>
    <dbReference type="NCBI Taxonomy" id="192259"/>
    <lineage>
        <taxon>Eukaryota</taxon>
        <taxon>Viridiplantae</taxon>
        <taxon>Streptophyta</taxon>
        <taxon>Embryophyta</taxon>
        <taxon>Tracheophyta</taxon>
        <taxon>Spermatophyta</taxon>
        <taxon>Magnoliopsida</taxon>
        <taxon>eudicotyledons</taxon>
        <taxon>Gunneridae</taxon>
        <taxon>Pentapetalae</taxon>
        <taxon>asterids</taxon>
        <taxon>lamiids</taxon>
        <taxon>Lamiales</taxon>
        <taxon>Lentibulariaceae</taxon>
        <taxon>Genlisea</taxon>
    </lineage>
</organism>
<dbReference type="Proteomes" id="UP000015453">
    <property type="component" value="Unassembled WGS sequence"/>
</dbReference>
<keyword evidence="3" id="KW-1185">Reference proteome</keyword>
<evidence type="ECO:0000313" key="2">
    <source>
        <dbReference type="EMBL" id="EPS61864.1"/>
    </source>
</evidence>
<comment type="caution">
    <text evidence="2">The sequence shown here is derived from an EMBL/GenBank/DDBJ whole genome shotgun (WGS) entry which is preliminary data.</text>
</comment>
<evidence type="ECO:0000313" key="3">
    <source>
        <dbReference type="Proteomes" id="UP000015453"/>
    </source>
</evidence>
<proteinExistence type="predicted"/>
<feature type="non-terminal residue" evidence="2">
    <location>
        <position position="1"/>
    </location>
</feature>
<dbReference type="AlphaFoldDB" id="S8C575"/>
<gene>
    <name evidence="2" type="ORF">M569_12930</name>
</gene>
<feature type="compositionally biased region" description="Basic and acidic residues" evidence="1">
    <location>
        <begin position="40"/>
        <end position="53"/>
    </location>
</feature>
<feature type="region of interest" description="Disordered" evidence="1">
    <location>
        <begin position="29"/>
        <end position="53"/>
    </location>
</feature>
<feature type="non-terminal residue" evidence="2">
    <location>
        <position position="53"/>
    </location>
</feature>
<reference evidence="2 3" key="1">
    <citation type="journal article" date="2013" name="BMC Genomics">
        <title>The miniature genome of a carnivorous plant Genlisea aurea contains a low number of genes and short non-coding sequences.</title>
        <authorList>
            <person name="Leushkin E.V."/>
            <person name="Sutormin R.A."/>
            <person name="Nabieva E.R."/>
            <person name="Penin A.A."/>
            <person name="Kondrashov A.S."/>
            <person name="Logacheva M.D."/>
        </authorList>
    </citation>
    <scope>NUCLEOTIDE SEQUENCE [LARGE SCALE GENOMIC DNA]</scope>
</reference>
<protein>
    <submittedName>
        <fullName evidence="2">Uncharacterized protein</fullName>
    </submittedName>
</protein>
<sequence>QYEYQQNMRNNASQTGHLQLASRANKTTLITPLGPQNPFREIREGEKTTKMQC</sequence>